<accession>A0A4Y2B0T4</accession>
<comment type="caution">
    <text evidence="1">The sequence shown here is derived from an EMBL/GenBank/DDBJ whole genome shotgun (WGS) entry which is preliminary data.</text>
</comment>
<dbReference type="EMBL" id="BGPR01000038">
    <property type="protein sequence ID" value="GBL84704.1"/>
    <property type="molecule type" value="Genomic_DNA"/>
</dbReference>
<reference evidence="1 2" key="1">
    <citation type="journal article" date="2019" name="Sci. Rep.">
        <title>Orb-weaving spider Araneus ventricosus genome elucidates the spidroin gene catalogue.</title>
        <authorList>
            <person name="Kono N."/>
            <person name="Nakamura H."/>
            <person name="Ohtoshi R."/>
            <person name="Moran D.A.P."/>
            <person name="Shinohara A."/>
            <person name="Yoshida Y."/>
            <person name="Fujiwara M."/>
            <person name="Mori M."/>
            <person name="Tomita M."/>
            <person name="Arakawa K."/>
        </authorList>
    </citation>
    <scope>NUCLEOTIDE SEQUENCE [LARGE SCALE GENOMIC DNA]</scope>
</reference>
<dbReference type="Proteomes" id="UP000499080">
    <property type="component" value="Unassembled WGS sequence"/>
</dbReference>
<dbReference type="OrthoDB" id="8193306at2759"/>
<name>A0A4Y2B0T4_ARAVE</name>
<gene>
    <name evidence="1" type="ORF">AVEN_191149_1</name>
</gene>
<proteinExistence type="predicted"/>
<dbReference type="AlphaFoldDB" id="A0A4Y2B0T4"/>
<sequence length="412" mass="47026">MGSLWVQADTCLVNHAPLSAGLSPPVCCSRCTTLKSLNWENRASLKKERLFDIWRVDKDSNSVYNFVIETLNLRNCKDDIKDLLKHNKVLDLADDRRRISKIQASNLKKRKVTSIIQDASPEQLVFATQISLRSTGSRDTAEIVKQVNLSPKRVTKIKKPFKSPETAQVIKLNPDQALAYYVDTKLARGQYIETNKIAKKQNANIYSCYDEIIESKKKCYSDDINITDMSAEINLQSLINHTILRLFQSEYEQFAEFLSADISSLNIIFKWRCDGASGQSTYKQKLFENIAGSLDGFLNIYYITSTTSLKNQEKALCKNPLSSLTRYCRPIKVIFDKETALLITREVEKIESQITNLHPSKFRIYDKEPLVEQSLVMTMVDGKICSILTEQSSQKCYICGSFPKEINILEKH</sequence>
<protein>
    <submittedName>
        <fullName evidence="1">Uncharacterized protein</fullName>
    </submittedName>
</protein>
<keyword evidence="2" id="KW-1185">Reference proteome</keyword>
<evidence type="ECO:0000313" key="1">
    <source>
        <dbReference type="EMBL" id="GBL84704.1"/>
    </source>
</evidence>
<evidence type="ECO:0000313" key="2">
    <source>
        <dbReference type="Proteomes" id="UP000499080"/>
    </source>
</evidence>
<organism evidence="1 2">
    <name type="scientific">Araneus ventricosus</name>
    <name type="common">Orbweaver spider</name>
    <name type="synonym">Epeira ventricosa</name>
    <dbReference type="NCBI Taxonomy" id="182803"/>
    <lineage>
        <taxon>Eukaryota</taxon>
        <taxon>Metazoa</taxon>
        <taxon>Ecdysozoa</taxon>
        <taxon>Arthropoda</taxon>
        <taxon>Chelicerata</taxon>
        <taxon>Arachnida</taxon>
        <taxon>Araneae</taxon>
        <taxon>Araneomorphae</taxon>
        <taxon>Entelegynae</taxon>
        <taxon>Araneoidea</taxon>
        <taxon>Araneidae</taxon>
        <taxon>Araneus</taxon>
    </lineage>
</organism>